<feature type="domain" description="Amidase" evidence="1">
    <location>
        <begin position="52"/>
        <end position="484"/>
    </location>
</feature>
<dbReference type="Pfam" id="PF01425">
    <property type="entry name" value="Amidase"/>
    <property type="match status" value="1"/>
</dbReference>
<accession>A0A975D0W5</accession>
<organism evidence="2 3">
    <name type="scientific">Rhizorhabdus wittichii</name>
    <dbReference type="NCBI Taxonomy" id="160791"/>
    <lineage>
        <taxon>Bacteria</taxon>
        <taxon>Pseudomonadati</taxon>
        <taxon>Pseudomonadota</taxon>
        <taxon>Alphaproteobacteria</taxon>
        <taxon>Sphingomonadales</taxon>
        <taxon>Sphingomonadaceae</taxon>
        <taxon>Rhizorhabdus</taxon>
    </lineage>
</organism>
<gene>
    <name evidence="2" type="ORF">HRJ34_20155</name>
</gene>
<reference evidence="2" key="2">
    <citation type="submission" date="2021-04" db="EMBL/GenBank/DDBJ databases">
        <title>Isolation and genomic analysis of the ibuprofen-degrading bacterium Sphingomonas strain MPO218.</title>
        <authorList>
            <person name="Aulestia M."/>
            <person name="Flores A."/>
            <person name="Mangas E.L."/>
            <person name="Perez-Pulido A.J."/>
            <person name="Santero E."/>
            <person name="Camacho E.M."/>
        </authorList>
    </citation>
    <scope>NUCLEOTIDE SEQUENCE</scope>
    <source>
        <strain evidence="2">MPO218</strain>
    </source>
</reference>
<dbReference type="InterPro" id="IPR036928">
    <property type="entry name" value="AS_sf"/>
</dbReference>
<proteinExistence type="predicted"/>
<dbReference type="Proteomes" id="UP000664914">
    <property type="component" value="Chromosome"/>
</dbReference>
<dbReference type="EMBL" id="CP059319">
    <property type="protein sequence ID" value="QTH20629.1"/>
    <property type="molecule type" value="Genomic_DNA"/>
</dbReference>
<dbReference type="AlphaFoldDB" id="A0A975D0W5"/>
<protein>
    <submittedName>
        <fullName evidence="2">Amidase</fullName>
    </submittedName>
</protein>
<evidence type="ECO:0000313" key="2">
    <source>
        <dbReference type="EMBL" id="QTH20629.1"/>
    </source>
</evidence>
<evidence type="ECO:0000313" key="3">
    <source>
        <dbReference type="Proteomes" id="UP000664914"/>
    </source>
</evidence>
<dbReference type="SUPFAM" id="SSF75304">
    <property type="entry name" value="Amidase signature (AS) enzymes"/>
    <property type="match status" value="1"/>
</dbReference>
<evidence type="ECO:0000259" key="1">
    <source>
        <dbReference type="Pfam" id="PF01425"/>
    </source>
</evidence>
<dbReference type="InterPro" id="IPR023631">
    <property type="entry name" value="Amidase_dom"/>
</dbReference>
<dbReference type="PANTHER" id="PTHR42678">
    <property type="entry name" value="AMIDASE"/>
    <property type="match status" value="1"/>
</dbReference>
<dbReference type="Gene3D" id="3.90.1300.10">
    <property type="entry name" value="Amidase signature (AS) domain"/>
    <property type="match status" value="1"/>
</dbReference>
<sequence length="515" mass="52856">MEMILRIISGGAGPLAMIGLAFLVGGAASASAGEVAAIKARVEAGQASCAAVIADRLDRIAARDQLLHSVIATDPTAIAQARRIDRLPAARKRRLPLLCAPLLVKDNIDVAGLPTTAGSVALAGNVARRDAAAVAALRGAGAVVVAKTNMSEFAFNYRGRSSIRGQTTSPFSVRESAGGSSSGNGAALAAGFGVLALGTDTSGSLRVPAALAGVVGLRPTFGTVPRDGVLPLSPSQDAVGPMCRAIDDCRAALRVLTRHRDVSPAEPLKGLRVGLLDHLFPAGRMRVAVDRAVARLSAAGAIVSPAALADEQVLTGAMPPPGHKASFASRSAFDFPDVMDRYLPSRTGVPADARALLAALRDGRTDPKVVADVARFIANRDGAAGDERHAVNGAFRDGFVEERIARAFSCAPGGDCLDLLLYPSVRDVAADAERGPDTGGTHRLAAYSGRPAIAFPIGVVRTADGVRPVSVELMGRPGSDAMLLAIVGAWQARLDLPRAHDCADGEAAVCLADPD</sequence>
<reference evidence="2" key="1">
    <citation type="submission" date="2020-07" db="EMBL/GenBank/DDBJ databases">
        <authorList>
            <person name="Camacho E."/>
        </authorList>
    </citation>
    <scope>NUCLEOTIDE SEQUENCE</scope>
    <source>
        <strain evidence="2">MPO218</strain>
    </source>
</reference>
<dbReference type="PANTHER" id="PTHR42678:SF5">
    <property type="entry name" value="GLUTAMYL-TRNA(GLN) AMIDOTRANSFERASE SUBUNIT A"/>
    <property type="match status" value="1"/>
</dbReference>
<name>A0A975D0W5_9SPHN</name>